<proteinExistence type="inferred from homology"/>
<evidence type="ECO:0000313" key="5">
    <source>
        <dbReference type="Proteomes" id="UP001652582"/>
    </source>
</evidence>
<dbReference type="Gene3D" id="1.20.5.170">
    <property type="match status" value="2"/>
</dbReference>
<dbReference type="AlphaFoldDB" id="A0A6J1N8F6"/>
<gene>
    <name evidence="6" type="primary">LOC112049503</name>
</gene>
<dbReference type="Proteomes" id="UP001652582">
    <property type="component" value="Chromosome 17"/>
</dbReference>
<evidence type="ECO:0000313" key="6">
    <source>
        <dbReference type="RefSeq" id="XP_023943169.2"/>
    </source>
</evidence>
<dbReference type="PRINTS" id="PR00194">
    <property type="entry name" value="TROPOMYOSIN"/>
</dbReference>
<keyword evidence="5" id="KW-1185">Reference proteome</keyword>
<evidence type="ECO:0000256" key="2">
    <source>
        <dbReference type="ARBA" id="ARBA00023054"/>
    </source>
</evidence>
<dbReference type="OrthoDB" id="128924at2759"/>
<feature type="region of interest" description="Disordered" evidence="4">
    <location>
        <begin position="1"/>
        <end position="57"/>
    </location>
</feature>
<dbReference type="PANTHER" id="PTHR19269">
    <property type="entry name" value="TROPOMYOSIN"/>
    <property type="match status" value="1"/>
</dbReference>
<dbReference type="RefSeq" id="XP_023943169.2">
    <property type="nucleotide sequence ID" value="XM_024087401.2"/>
</dbReference>
<keyword evidence="2 3" id="KW-0175">Coiled coil</keyword>
<protein>
    <submittedName>
        <fullName evidence="6">Tropomyosin-2 isoform X9</fullName>
    </submittedName>
</protein>
<reference evidence="6" key="1">
    <citation type="submission" date="2025-08" db="UniProtKB">
        <authorList>
            <consortium name="RefSeq"/>
        </authorList>
    </citation>
    <scope>IDENTIFICATION</scope>
</reference>
<evidence type="ECO:0000256" key="4">
    <source>
        <dbReference type="SAM" id="MobiDB-lite"/>
    </source>
</evidence>
<dbReference type="GeneID" id="112049503"/>
<feature type="coiled-coil region" evidence="3">
    <location>
        <begin position="203"/>
        <end position="398"/>
    </location>
</feature>
<feature type="compositionally biased region" description="Basic residues" evidence="4">
    <location>
        <begin position="8"/>
        <end position="24"/>
    </location>
</feature>
<dbReference type="SUPFAM" id="SSF57997">
    <property type="entry name" value="Tropomyosin"/>
    <property type="match status" value="1"/>
</dbReference>
<sequence length="410" mass="45970">MSAPAPHAHGRTPVRRRGHQHHPRLRGERGPAPGAPADPIPSKRVTLHGQTLTEGTDDVVPCVNSVSESQRLTRTNSDDALSNRNTIADSNICDENEFDVRNDSVGSSDDDFSFREERSAADGADVTVVASDVSDDDPETAELAKLRCTSECTEVLAERENRRRRRCADYPGLAFGSSIFSSDTMMKFSIIKNELQNIKNTALKRAESEVAALNRRIQLLEEDLERSEERLATATAKLAEASQAADESERIRKALENRTNMEDDRVAILEAQLSQAKLIAEESDKKYEEVARKLVLMEQDLERAEERAEQSECKIVELEEELRVVGNNLKSLEVSEEKAMASRDHVEDKIHSLSQKLTQAEARAEFAERSVQKLQKEVDRLEDELVAEKEKYKDIGDDLDTAFVELILKE</sequence>
<dbReference type="Pfam" id="PF00261">
    <property type="entry name" value="Tropomyosin"/>
    <property type="match status" value="1"/>
</dbReference>
<organism evidence="5 6">
    <name type="scientific">Bicyclus anynana</name>
    <name type="common">Squinting bush brown butterfly</name>
    <dbReference type="NCBI Taxonomy" id="110368"/>
    <lineage>
        <taxon>Eukaryota</taxon>
        <taxon>Metazoa</taxon>
        <taxon>Ecdysozoa</taxon>
        <taxon>Arthropoda</taxon>
        <taxon>Hexapoda</taxon>
        <taxon>Insecta</taxon>
        <taxon>Pterygota</taxon>
        <taxon>Neoptera</taxon>
        <taxon>Endopterygota</taxon>
        <taxon>Lepidoptera</taxon>
        <taxon>Glossata</taxon>
        <taxon>Ditrysia</taxon>
        <taxon>Papilionoidea</taxon>
        <taxon>Nymphalidae</taxon>
        <taxon>Satyrinae</taxon>
        <taxon>Satyrini</taxon>
        <taxon>Mycalesina</taxon>
        <taxon>Bicyclus</taxon>
    </lineage>
</organism>
<name>A0A6J1N8F6_BICAN</name>
<accession>A0A6J1N8F6</accession>
<evidence type="ECO:0000256" key="3">
    <source>
        <dbReference type="SAM" id="Coils"/>
    </source>
</evidence>
<comment type="similarity">
    <text evidence="1">Belongs to the tropomyosin family.</text>
</comment>
<evidence type="ECO:0000256" key="1">
    <source>
        <dbReference type="ARBA" id="ARBA00009036"/>
    </source>
</evidence>
<dbReference type="InterPro" id="IPR000533">
    <property type="entry name" value="Tropomyosin"/>
</dbReference>